<dbReference type="PANTHER" id="PTHR31636">
    <property type="entry name" value="OSJNBA0084A10.13 PROTEIN-RELATED"/>
    <property type="match status" value="1"/>
</dbReference>
<evidence type="ECO:0000256" key="2">
    <source>
        <dbReference type="ARBA" id="ARBA00023163"/>
    </source>
</evidence>
<feature type="region of interest" description="Disordered" evidence="4">
    <location>
        <begin position="54"/>
        <end position="78"/>
    </location>
</feature>
<name>A0AAV9F7L5_ACOCL</name>
<comment type="caution">
    <text evidence="5">The sequence shown here is derived from an EMBL/GenBank/DDBJ whole genome shotgun (WGS) entry which is preliminary data.</text>
</comment>
<keyword evidence="6" id="KW-1185">Reference proteome</keyword>
<dbReference type="Proteomes" id="UP001180020">
    <property type="component" value="Unassembled WGS sequence"/>
</dbReference>
<comment type="caution">
    <text evidence="3">Lacks conserved residue(s) required for the propagation of feature annotation.</text>
</comment>
<feature type="region of interest" description="Disordered" evidence="4">
    <location>
        <begin position="286"/>
        <end position="308"/>
    </location>
</feature>
<evidence type="ECO:0000256" key="4">
    <source>
        <dbReference type="SAM" id="MobiDB-lite"/>
    </source>
</evidence>
<protein>
    <submittedName>
        <fullName evidence="5">Scarecrow-like protein 9</fullName>
    </submittedName>
</protein>
<feature type="region of interest" description="VHIID" evidence="3">
    <location>
        <begin position="392"/>
        <end position="457"/>
    </location>
</feature>
<accession>A0AAV9F7L5</accession>
<dbReference type="EMBL" id="JAUJYO010000003">
    <property type="protein sequence ID" value="KAK1321906.1"/>
    <property type="molecule type" value="Genomic_DNA"/>
</dbReference>
<feature type="compositionally biased region" description="Pro residues" evidence="4">
    <location>
        <begin position="58"/>
        <end position="69"/>
    </location>
</feature>
<sequence>MGGFVDSVVMDPGLYELSGLMNGFKFDGSFSDHENEAKVFQLVDTHPNIDYTDLPLVSPNPNPNDPLPVPTTSLRPESPEENLVFSDIVLNYISNILMEGDMEDRTSYVDPALKAAEKPFYDILGEKYPPYPNWTPSDCSGTHDSSNGVSGVDYESPIQQIQNLPFDFSSQSLFGLSSSGGVFVDSQPIWQFKRGVEEASKFLPSGTNLVVEPNRVVEVEEGREFLGNGSSRGRKNRHSEDGEFESGRSNKQSAVFFTEELVRPPMIDDVLLCSKAVSDLRATLQSEVSKNSQGGSNGGKSSRGKKQAKKEVVDLRTMLIHCAQAVAADDRRNAIELLKQIRKHSSPDKDGTQRLAYCFADGLEARLAGTGSEICHSLVAKRTKVTDILKAYHLYMAACPFKLVSYFVSNQTIMSVAKKSSKLHIVDFGIYYGFQWPCLLQGLSKRPGGPPKLRITGIDFPQPGFRPAERIEDTGRRLADYAHSFNIPFEYNSIAAKWEDINVEDLKIDRDEVLVINSLYRLQNLADETVIVDCPRNAVLSMIRKANPDLFIHGIVNGTYSSPFFVTRFREALFYFSSLFDMLESNVPQDHPERLLIERNIFGKQAMNVIACEGPEREERPETYKQWQVRVLRAGFTQLPLNSSIVKKVKETVKASYHKDFMIDEDGGWLLQGWKGRIVLAASMWRPAKISSSKC</sequence>
<keyword evidence="1" id="KW-0805">Transcription regulation</keyword>
<feature type="region of interest" description="SAW" evidence="3">
    <location>
        <begin position="611"/>
        <end position="686"/>
    </location>
</feature>
<gene>
    <name evidence="5" type="primary">SCL9</name>
    <name evidence="5" type="ORF">QJS10_CPA03g01654</name>
</gene>
<evidence type="ECO:0000256" key="3">
    <source>
        <dbReference type="PROSITE-ProRule" id="PRU01191"/>
    </source>
</evidence>
<organism evidence="5 6">
    <name type="scientific">Acorus calamus</name>
    <name type="common">Sweet flag</name>
    <dbReference type="NCBI Taxonomy" id="4465"/>
    <lineage>
        <taxon>Eukaryota</taxon>
        <taxon>Viridiplantae</taxon>
        <taxon>Streptophyta</taxon>
        <taxon>Embryophyta</taxon>
        <taxon>Tracheophyta</taxon>
        <taxon>Spermatophyta</taxon>
        <taxon>Magnoliopsida</taxon>
        <taxon>Liliopsida</taxon>
        <taxon>Acoraceae</taxon>
        <taxon>Acorus</taxon>
    </lineage>
</organism>
<reference evidence="5" key="1">
    <citation type="journal article" date="2023" name="Nat. Commun.">
        <title>Diploid and tetraploid genomes of Acorus and the evolution of monocots.</title>
        <authorList>
            <person name="Ma L."/>
            <person name="Liu K.W."/>
            <person name="Li Z."/>
            <person name="Hsiao Y.Y."/>
            <person name="Qi Y."/>
            <person name="Fu T."/>
            <person name="Tang G.D."/>
            <person name="Zhang D."/>
            <person name="Sun W.H."/>
            <person name="Liu D.K."/>
            <person name="Li Y."/>
            <person name="Chen G.Z."/>
            <person name="Liu X.D."/>
            <person name="Liao X.Y."/>
            <person name="Jiang Y.T."/>
            <person name="Yu X."/>
            <person name="Hao Y."/>
            <person name="Huang J."/>
            <person name="Zhao X.W."/>
            <person name="Ke S."/>
            <person name="Chen Y.Y."/>
            <person name="Wu W.L."/>
            <person name="Hsu J.L."/>
            <person name="Lin Y.F."/>
            <person name="Huang M.D."/>
            <person name="Li C.Y."/>
            <person name="Huang L."/>
            <person name="Wang Z.W."/>
            <person name="Zhao X."/>
            <person name="Zhong W.Y."/>
            <person name="Peng D.H."/>
            <person name="Ahmad S."/>
            <person name="Lan S."/>
            <person name="Zhang J.S."/>
            <person name="Tsai W.C."/>
            <person name="Van de Peer Y."/>
            <person name="Liu Z.J."/>
        </authorList>
    </citation>
    <scope>NUCLEOTIDE SEQUENCE</scope>
    <source>
        <strain evidence="5">CP</strain>
    </source>
</reference>
<comment type="similarity">
    <text evidence="3">Belongs to the GRAS family.</text>
</comment>
<evidence type="ECO:0000256" key="1">
    <source>
        <dbReference type="ARBA" id="ARBA00023015"/>
    </source>
</evidence>
<dbReference type="PROSITE" id="PS50985">
    <property type="entry name" value="GRAS"/>
    <property type="match status" value="1"/>
</dbReference>
<keyword evidence="2" id="KW-0804">Transcription</keyword>
<feature type="region of interest" description="Leucine repeat I (LRI)" evidence="3">
    <location>
        <begin position="313"/>
        <end position="373"/>
    </location>
</feature>
<dbReference type="Pfam" id="PF03514">
    <property type="entry name" value="GRAS"/>
    <property type="match status" value="1"/>
</dbReference>
<feature type="region of interest" description="Leucine repeat II (LRII)" evidence="3">
    <location>
        <begin position="473"/>
        <end position="505"/>
    </location>
</feature>
<feature type="short sequence motif" description="VHIID" evidence="3">
    <location>
        <begin position="423"/>
        <end position="427"/>
    </location>
</feature>
<dbReference type="AlphaFoldDB" id="A0AAV9F7L5"/>
<evidence type="ECO:0000313" key="6">
    <source>
        <dbReference type="Proteomes" id="UP001180020"/>
    </source>
</evidence>
<dbReference type="InterPro" id="IPR005202">
    <property type="entry name" value="TF_GRAS"/>
</dbReference>
<proteinExistence type="inferred from homology"/>
<feature type="region of interest" description="Disordered" evidence="4">
    <location>
        <begin position="222"/>
        <end position="249"/>
    </location>
</feature>
<feature type="compositionally biased region" description="Basic and acidic residues" evidence="4">
    <location>
        <begin position="238"/>
        <end position="248"/>
    </location>
</feature>
<evidence type="ECO:0000313" key="5">
    <source>
        <dbReference type="EMBL" id="KAK1321906.1"/>
    </source>
</evidence>
<reference evidence="5" key="2">
    <citation type="submission" date="2023-06" db="EMBL/GenBank/DDBJ databases">
        <authorList>
            <person name="Ma L."/>
            <person name="Liu K.-W."/>
            <person name="Li Z."/>
            <person name="Hsiao Y.-Y."/>
            <person name="Qi Y."/>
            <person name="Fu T."/>
            <person name="Tang G."/>
            <person name="Zhang D."/>
            <person name="Sun W.-H."/>
            <person name="Liu D.-K."/>
            <person name="Li Y."/>
            <person name="Chen G.-Z."/>
            <person name="Liu X.-D."/>
            <person name="Liao X.-Y."/>
            <person name="Jiang Y.-T."/>
            <person name="Yu X."/>
            <person name="Hao Y."/>
            <person name="Huang J."/>
            <person name="Zhao X.-W."/>
            <person name="Ke S."/>
            <person name="Chen Y.-Y."/>
            <person name="Wu W.-L."/>
            <person name="Hsu J.-L."/>
            <person name="Lin Y.-F."/>
            <person name="Huang M.-D."/>
            <person name="Li C.-Y."/>
            <person name="Huang L."/>
            <person name="Wang Z.-W."/>
            <person name="Zhao X."/>
            <person name="Zhong W.-Y."/>
            <person name="Peng D.-H."/>
            <person name="Ahmad S."/>
            <person name="Lan S."/>
            <person name="Zhang J.-S."/>
            <person name="Tsai W.-C."/>
            <person name="Van De Peer Y."/>
            <person name="Liu Z.-J."/>
        </authorList>
    </citation>
    <scope>NUCLEOTIDE SEQUENCE</scope>
    <source>
        <strain evidence="5">CP</strain>
        <tissue evidence="5">Leaves</tissue>
    </source>
</reference>